<dbReference type="Pfam" id="PF00990">
    <property type="entry name" value="GGDEF"/>
    <property type="match status" value="1"/>
</dbReference>
<dbReference type="InterPro" id="IPR029787">
    <property type="entry name" value="Nucleotide_cyclase"/>
</dbReference>
<dbReference type="EMBL" id="CP025120">
    <property type="protein sequence ID" value="AUD79503.1"/>
    <property type="molecule type" value="Genomic_DNA"/>
</dbReference>
<evidence type="ECO:0000259" key="4">
    <source>
        <dbReference type="PROSITE" id="PS50887"/>
    </source>
</evidence>
<proteinExistence type="predicted"/>
<feature type="transmembrane region" description="Helical" evidence="3">
    <location>
        <begin position="311"/>
        <end position="335"/>
    </location>
</feature>
<protein>
    <recommendedName>
        <fullName evidence="1">diguanylate cyclase</fullName>
        <ecNumber evidence="1">2.7.7.65</ecNumber>
    </recommendedName>
</protein>
<keyword evidence="3" id="KW-0472">Membrane</keyword>
<keyword evidence="3" id="KW-1133">Transmembrane helix</keyword>
<dbReference type="GO" id="GO:0043709">
    <property type="term" value="P:cell adhesion involved in single-species biofilm formation"/>
    <property type="evidence" value="ECO:0007669"/>
    <property type="project" value="TreeGrafter"/>
</dbReference>
<name>A0A2K9ASV3_9GAMM</name>
<dbReference type="EC" id="2.7.7.65" evidence="1"/>
<dbReference type="SUPFAM" id="SSF55073">
    <property type="entry name" value="Nucleotide cyclase"/>
    <property type="match status" value="1"/>
</dbReference>
<dbReference type="InterPro" id="IPR008979">
    <property type="entry name" value="Galactose-bd-like_sf"/>
</dbReference>
<evidence type="ECO:0000313" key="6">
    <source>
        <dbReference type="Proteomes" id="UP000232693"/>
    </source>
</evidence>
<dbReference type="GO" id="GO:0052621">
    <property type="term" value="F:diguanylate cyclase activity"/>
    <property type="evidence" value="ECO:0007669"/>
    <property type="project" value="UniProtKB-EC"/>
</dbReference>
<dbReference type="NCBIfam" id="TIGR00254">
    <property type="entry name" value="GGDEF"/>
    <property type="match status" value="1"/>
</dbReference>
<accession>A0A2K9ASV3</accession>
<feature type="transmembrane region" description="Helical" evidence="3">
    <location>
        <begin position="377"/>
        <end position="398"/>
    </location>
</feature>
<evidence type="ECO:0000256" key="3">
    <source>
        <dbReference type="SAM" id="Phobius"/>
    </source>
</evidence>
<reference evidence="5 6" key="1">
    <citation type="submission" date="2017-12" db="EMBL/GenBank/DDBJ databases">
        <title>Kangiella profundi FT102 completed genome.</title>
        <authorList>
            <person name="Xu J."/>
            <person name="Wang J."/>
            <person name="Lu Y."/>
        </authorList>
    </citation>
    <scope>NUCLEOTIDE SEQUENCE [LARGE SCALE GENOMIC DNA]</scope>
    <source>
        <strain evidence="5 6">FT102</strain>
    </source>
</reference>
<evidence type="ECO:0000256" key="2">
    <source>
        <dbReference type="ARBA" id="ARBA00034247"/>
    </source>
</evidence>
<dbReference type="PANTHER" id="PTHR45138">
    <property type="entry name" value="REGULATORY COMPONENTS OF SENSORY TRANSDUCTION SYSTEM"/>
    <property type="match status" value="1"/>
</dbReference>
<feature type="transmembrane region" description="Helical" evidence="3">
    <location>
        <begin position="226"/>
        <end position="246"/>
    </location>
</feature>
<dbReference type="GO" id="GO:1902201">
    <property type="term" value="P:negative regulation of bacterial-type flagellum-dependent cell motility"/>
    <property type="evidence" value="ECO:0007669"/>
    <property type="project" value="TreeGrafter"/>
</dbReference>
<dbReference type="OrthoDB" id="9812260at2"/>
<dbReference type="PANTHER" id="PTHR45138:SF9">
    <property type="entry name" value="DIGUANYLATE CYCLASE DGCM-RELATED"/>
    <property type="match status" value="1"/>
</dbReference>
<dbReference type="InterPro" id="IPR043128">
    <property type="entry name" value="Rev_trsase/Diguanyl_cyclase"/>
</dbReference>
<evidence type="ECO:0000256" key="1">
    <source>
        <dbReference type="ARBA" id="ARBA00012528"/>
    </source>
</evidence>
<dbReference type="Proteomes" id="UP000232693">
    <property type="component" value="Chromosome"/>
</dbReference>
<gene>
    <name evidence="5" type="ORF">CW740_09730</name>
</gene>
<dbReference type="GO" id="GO:0005886">
    <property type="term" value="C:plasma membrane"/>
    <property type="evidence" value="ECO:0007669"/>
    <property type="project" value="TreeGrafter"/>
</dbReference>
<dbReference type="KEGG" id="kpd:CW740_09730"/>
<feature type="transmembrane region" description="Helical" evidence="3">
    <location>
        <begin position="286"/>
        <end position="305"/>
    </location>
</feature>
<evidence type="ECO:0000313" key="5">
    <source>
        <dbReference type="EMBL" id="AUD79503.1"/>
    </source>
</evidence>
<dbReference type="SUPFAM" id="SSF49785">
    <property type="entry name" value="Galactose-binding domain-like"/>
    <property type="match status" value="1"/>
</dbReference>
<dbReference type="CDD" id="cd01949">
    <property type="entry name" value="GGDEF"/>
    <property type="match status" value="1"/>
</dbReference>
<dbReference type="InterPro" id="IPR000160">
    <property type="entry name" value="GGDEF_dom"/>
</dbReference>
<keyword evidence="6" id="KW-1185">Reference proteome</keyword>
<dbReference type="PROSITE" id="PS50887">
    <property type="entry name" value="GGDEF"/>
    <property type="match status" value="1"/>
</dbReference>
<comment type="catalytic activity">
    <reaction evidence="2">
        <text>2 GTP = 3',3'-c-di-GMP + 2 diphosphate</text>
        <dbReference type="Rhea" id="RHEA:24898"/>
        <dbReference type="ChEBI" id="CHEBI:33019"/>
        <dbReference type="ChEBI" id="CHEBI:37565"/>
        <dbReference type="ChEBI" id="CHEBI:58805"/>
        <dbReference type="EC" id="2.7.7.65"/>
    </reaction>
</comment>
<feature type="transmembrane region" description="Helical" evidence="3">
    <location>
        <begin position="198"/>
        <end position="219"/>
    </location>
</feature>
<sequence length="570" mass="65099">MKEGLLIRLLFVFFVLLFGTLQPQAATAVETSSTIDSSMTRFDIEQIPFVLKSEWQICRYSPPKTNHYDCRTSSVPDSIESAFPGLDGFVFYRVQFWITRKLEHQALGIYIPQVRDADKLYINGHLIGETGQFAPNFEKATLYQRRYPIPSSILKFDQSNELIIKVYNHARPGGLVMGAPVIDSVKNIYKQTATQESMLMIFIGMILLISAVQIFYYLAQPEHRENLLFAILCVFESIYLLTYSQAALDSGINLTSIFRINMLLFAILTVNFFLFVSSFFKQSIPWIIKGILTVILLLGIVSVTILPIDWIYYILHIIQLISVFILVPYYFYIFYRAKLQELPYASLMTKVLALYIFTVLIDFAIDQQWLPLFVTGIAGLLSPIFLITVFIAITFILIHKHWLYYRHATYDYLTNCLRRSSFEQRLAEEIHRIHRTGQSIVVALIDIDNFKQINDAHNHLVGDQVLQAVVNRTRASLRDFDLLGRYGGDEFIVAAEVSDKKDATQLLKRIHKNITSHAVIDKNNKAIEVSITIGAVVAEASDLVTALQMIEEADDILVSGKVKQKGHIHI</sequence>
<feature type="transmembrane region" description="Helical" evidence="3">
    <location>
        <begin position="258"/>
        <end position="279"/>
    </location>
</feature>
<dbReference type="Gene3D" id="3.30.70.270">
    <property type="match status" value="1"/>
</dbReference>
<dbReference type="InterPro" id="IPR050469">
    <property type="entry name" value="Diguanylate_Cyclase"/>
</dbReference>
<dbReference type="Gene3D" id="2.60.120.260">
    <property type="entry name" value="Galactose-binding domain-like"/>
    <property type="match status" value="1"/>
</dbReference>
<feature type="transmembrane region" description="Helical" evidence="3">
    <location>
        <begin position="347"/>
        <end position="365"/>
    </location>
</feature>
<keyword evidence="3" id="KW-0812">Transmembrane</keyword>
<dbReference type="AlphaFoldDB" id="A0A2K9ASV3"/>
<dbReference type="SMART" id="SM00267">
    <property type="entry name" value="GGDEF"/>
    <property type="match status" value="1"/>
</dbReference>
<organism evidence="5 6">
    <name type="scientific">Kangiella profundi</name>
    <dbReference type="NCBI Taxonomy" id="1561924"/>
    <lineage>
        <taxon>Bacteria</taxon>
        <taxon>Pseudomonadati</taxon>
        <taxon>Pseudomonadota</taxon>
        <taxon>Gammaproteobacteria</taxon>
        <taxon>Kangiellales</taxon>
        <taxon>Kangiellaceae</taxon>
        <taxon>Kangiella</taxon>
    </lineage>
</organism>
<feature type="domain" description="GGDEF" evidence="4">
    <location>
        <begin position="438"/>
        <end position="570"/>
    </location>
</feature>